<dbReference type="InterPro" id="IPR046914">
    <property type="entry name" value="ABC-3C_CTD6"/>
</dbReference>
<evidence type="ECO:0000313" key="2">
    <source>
        <dbReference type="EMBL" id="GLR88204.1"/>
    </source>
</evidence>
<name>A0ABQ6B427_9BRAD</name>
<comment type="caution">
    <text evidence="2">The sequence shown here is derived from an EMBL/GenBank/DDBJ whole genome shotgun (WGS) entry which is preliminary data.</text>
</comment>
<accession>A0ABQ6B427</accession>
<proteinExistence type="predicted"/>
<dbReference type="EMBL" id="BSOW01000018">
    <property type="protein sequence ID" value="GLR88204.1"/>
    <property type="molecule type" value="Genomic_DNA"/>
</dbReference>
<dbReference type="Proteomes" id="UP001156905">
    <property type="component" value="Unassembled WGS sequence"/>
</dbReference>
<reference evidence="3" key="1">
    <citation type="journal article" date="2019" name="Int. J. Syst. Evol. Microbiol.">
        <title>The Global Catalogue of Microorganisms (GCM) 10K type strain sequencing project: providing services to taxonomists for standard genome sequencing and annotation.</title>
        <authorList>
            <consortium name="The Broad Institute Genomics Platform"/>
            <consortium name="The Broad Institute Genome Sequencing Center for Infectious Disease"/>
            <person name="Wu L."/>
            <person name="Ma J."/>
        </authorList>
    </citation>
    <scope>NUCLEOTIDE SEQUENCE [LARGE SCALE GENOMIC DNA]</scope>
    <source>
        <strain evidence="3">NBRC 102520</strain>
    </source>
</reference>
<evidence type="ECO:0000259" key="1">
    <source>
        <dbReference type="Pfam" id="PF20282"/>
    </source>
</evidence>
<dbReference type="Pfam" id="PF20282">
    <property type="entry name" value="CTD6"/>
    <property type="match status" value="1"/>
</dbReference>
<sequence>MTSLAIRIQELDDDHLEEFIDIWATQKEKQYLSVERVGAANDKGRDVIGFLSRRRHEGPWDLYQCKRKTLHSKLGLPEALLELGKVFYHHSQGAYATLPTRIIFVSPRGIVGTLMTLLHNPSTMAAALIGNWGSYCKDKITSVPVPLTDNLKDLIEGYDFSNVEHLTAPLIVKDPAARPALVKVLGLIPEEAPPGVTPPSIQPEELAYVDQLRRVYSEASGSEIPTADEIQLHPEHGQHFRDQRTRYFDAQFFLRFHRDSTPTEALAAFREDVYHGVIDVHRQNHPSRLERLDAVMRHASTLPAGLIGRVVRVPVKQGMCHHLANEGRMKWIP</sequence>
<evidence type="ECO:0000313" key="3">
    <source>
        <dbReference type="Proteomes" id="UP001156905"/>
    </source>
</evidence>
<feature type="domain" description="ABC-three component systems C-terminal" evidence="1">
    <location>
        <begin position="205"/>
        <end position="331"/>
    </location>
</feature>
<organism evidence="2 3">
    <name type="scientific">Bradyrhizobium iriomotense</name>
    <dbReference type="NCBI Taxonomy" id="441950"/>
    <lineage>
        <taxon>Bacteria</taxon>
        <taxon>Pseudomonadati</taxon>
        <taxon>Pseudomonadota</taxon>
        <taxon>Alphaproteobacteria</taxon>
        <taxon>Hyphomicrobiales</taxon>
        <taxon>Nitrobacteraceae</taxon>
        <taxon>Bradyrhizobium</taxon>
    </lineage>
</organism>
<dbReference type="RefSeq" id="WP_284269463.1">
    <property type="nucleotide sequence ID" value="NZ_BSOW01000018.1"/>
</dbReference>
<gene>
    <name evidence="2" type="ORF">GCM10007857_49160</name>
</gene>
<protein>
    <recommendedName>
        <fullName evidence="1">ABC-three component systems C-terminal domain-containing protein</fullName>
    </recommendedName>
</protein>
<keyword evidence="3" id="KW-1185">Reference proteome</keyword>